<organism evidence="1 2">
    <name type="scientific">Batillaria attramentaria</name>
    <dbReference type="NCBI Taxonomy" id="370345"/>
    <lineage>
        <taxon>Eukaryota</taxon>
        <taxon>Metazoa</taxon>
        <taxon>Spiralia</taxon>
        <taxon>Lophotrochozoa</taxon>
        <taxon>Mollusca</taxon>
        <taxon>Gastropoda</taxon>
        <taxon>Caenogastropoda</taxon>
        <taxon>Sorbeoconcha</taxon>
        <taxon>Cerithioidea</taxon>
        <taxon>Batillariidae</taxon>
        <taxon>Batillaria</taxon>
    </lineage>
</organism>
<comment type="caution">
    <text evidence="1">The sequence shown here is derived from an EMBL/GenBank/DDBJ whole genome shotgun (WGS) entry which is preliminary data.</text>
</comment>
<dbReference type="AlphaFoldDB" id="A0ABD0KSI1"/>
<dbReference type="EMBL" id="JACVVK020000129">
    <property type="protein sequence ID" value="KAK7490223.1"/>
    <property type="molecule type" value="Genomic_DNA"/>
</dbReference>
<evidence type="ECO:0000313" key="2">
    <source>
        <dbReference type="Proteomes" id="UP001519460"/>
    </source>
</evidence>
<reference evidence="1 2" key="1">
    <citation type="journal article" date="2023" name="Sci. Data">
        <title>Genome assembly of the Korean intertidal mud-creeper Batillaria attramentaria.</title>
        <authorList>
            <person name="Patra A.K."/>
            <person name="Ho P.T."/>
            <person name="Jun S."/>
            <person name="Lee S.J."/>
            <person name="Kim Y."/>
            <person name="Won Y.J."/>
        </authorList>
    </citation>
    <scope>NUCLEOTIDE SEQUENCE [LARGE SCALE GENOMIC DNA]</scope>
    <source>
        <strain evidence="1">Wonlab-2016</strain>
    </source>
</reference>
<dbReference type="Proteomes" id="UP001519460">
    <property type="component" value="Unassembled WGS sequence"/>
</dbReference>
<keyword evidence="2" id="KW-1185">Reference proteome</keyword>
<name>A0ABD0KSI1_9CAEN</name>
<proteinExistence type="predicted"/>
<feature type="non-terminal residue" evidence="1">
    <location>
        <position position="1"/>
    </location>
</feature>
<evidence type="ECO:0000313" key="1">
    <source>
        <dbReference type="EMBL" id="KAK7490223.1"/>
    </source>
</evidence>
<sequence length="117" mass="13694">GDILRELRYSSRDKSRDHGGSAVPSQRTSIFLYSQSLQCLETCLKFRFILFGNEFWIISNTRSLPEGKKQAWDIQRHILGKQNTQSYEDLKKDQQQESMKCELSKDIDVVSMLPRYT</sequence>
<protein>
    <submittedName>
        <fullName evidence="1">Uncharacterized protein</fullName>
    </submittedName>
</protein>
<accession>A0ABD0KSI1</accession>
<gene>
    <name evidence="1" type="ORF">BaRGS_00018568</name>
</gene>